<dbReference type="EC" id="2.7.1.15" evidence="9 10"/>
<feature type="binding site" evidence="9">
    <location>
        <begin position="245"/>
        <end position="246"/>
    </location>
    <ligand>
        <name>ATP</name>
        <dbReference type="ChEBI" id="CHEBI:30616"/>
    </ligand>
</feature>
<comment type="function">
    <text evidence="9">Catalyzes the phosphorylation of ribose at O-5 in a reaction requiring ATP and magnesium. The resulting D-ribose-5-phosphate can then be used either for sythesis of nucleotides, histidine, and tryptophan, or as a component of the pentose phosphate pathway.</text>
</comment>
<comment type="activity regulation">
    <text evidence="9">Activated by a monovalent cation that binds near, but not in, the active site. The most likely occupant of the site in vivo is potassium. Ion binding induces a conformational change that may alter substrate affinity.</text>
</comment>
<feature type="domain" description="Carbohydrate kinase PfkB" evidence="11">
    <location>
        <begin position="3"/>
        <end position="286"/>
    </location>
</feature>
<dbReference type="GO" id="GO:0005829">
    <property type="term" value="C:cytosol"/>
    <property type="evidence" value="ECO:0007669"/>
    <property type="project" value="TreeGrafter"/>
</dbReference>
<keyword evidence="4 9" id="KW-0418">Kinase</keyword>
<evidence type="ECO:0000256" key="3">
    <source>
        <dbReference type="ARBA" id="ARBA00022741"/>
    </source>
</evidence>
<dbReference type="KEGG" id="ebla:JGUZn3_21580"/>
<gene>
    <name evidence="9 12" type="primary">rbsK</name>
    <name evidence="12" type="ORF">JGUZn3_21580</name>
</gene>
<dbReference type="HAMAP" id="MF_01987">
    <property type="entry name" value="Ribokinase"/>
    <property type="match status" value="1"/>
</dbReference>
<feature type="active site" description="Proton acceptor" evidence="9">
    <location>
        <position position="246"/>
    </location>
</feature>
<evidence type="ECO:0000256" key="1">
    <source>
        <dbReference type="ARBA" id="ARBA00022679"/>
    </source>
</evidence>
<keyword evidence="5 9" id="KW-0067">ATP-binding</keyword>
<feature type="binding site" evidence="9">
    <location>
        <position position="140"/>
    </location>
    <ligand>
        <name>substrate</name>
    </ligand>
</feature>
<keyword evidence="1 9" id="KW-0808">Transferase</keyword>
<feature type="binding site" evidence="9">
    <location>
        <position position="240"/>
    </location>
    <ligand>
        <name>K(+)</name>
        <dbReference type="ChEBI" id="CHEBI:29103"/>
    </ligand>
</feature>
<dbReference type="RefSeq" id="WP_203413529.1">
    <property type="nucleotide sequence ID" value="NZ_CP060244.1"/>
</dbReference>
<dbReference type="PRINTS" id="PR00990">
    <property type="entry name" value="RIBOKINASE"/>
</dbReference>
<keyword evidence="6 9" id="KW-0460">Magnesium</keyword>
<dbReference type="InterPro" id="IPR011611">
    <property type="entry name" value="PfkB_dom"/>
</dbReference>
<feature type="binding site" evidence="9">
    <location>
        <begin position="213"/>
        <end position="218"/>
    </location>
    <ligand>
        <name>ATP</name>
        <dbReference type="ChEBI" id="CHEBI:30616"/>
    </ligand>
</feature>
<feature type="binding site" evidence="9">
    <location>
        <position position="246"/>
    </location>
    <ligand>
        <name>substrate</name>
    </ligand>
</feature>
<feature type="binding site" evidence="9">
    <location>
        <position position="280"/>
    </location>
    <ligand>
        <name>K(+)</name>
        <dbReference type="ChEBI" id="CHEBI:29103"/>
    </ligand>
</feature>
<evidence type="ECO:0000256" key="6">
    <source>
        <dbReference type="ARBA" id="ARBA00022842"/>
    </source>
</evidence>
<keyword evidence="7 9" id="KW-0630">Potassium</keyword>
<feature type="binding site" evidence="9">
    <location>
        <begin position="12"/>
        <end position="14"/>
    </location>
    <ligand>
        <name>substrate</name>
    </ligand>
</feature>
<keyword evidence="3 9" id="KW-0547">Nucleotide-binding</keyword>
<dbReference type="NCBIfam" id="TIGR02152">
    <property type="entry name" value="D_ribokin_bact"/>
    <property type="match status" value="1"/>
</dbReference>
<comment type="subunit">
    <text evidence="9">Homodimer.</text>
</comment>
<dbReference type="Pfam" id="PF00294">
    <property type="entry name" value="PfkB"/>
    <property type="match status" value="1"/>
</dbReference>
<comment type="cofactor">
    <cofactor evidence="9">
        <name>Mg(2+)</name>
        <dbReference type="ChEBI" id="CHEBI:18420"/>
    </cofactor>
    <text evidence="9">Requires a divalent cation, most likely magnesium in vivo, as an electrophilic catalyst to aid phosphoryl group transfer. It is the chelate of the metal and the nucleotide that is the actual substrate.</text>
</comment>
<evidence type="ECO:0000256" key="4">
    <source>
        <dbReference type="ARBA" id="ARBA00022777"/>
    </source>
</evidence>
<comment type="caution">
    <text evidence="9">Lacks conserved residue(s) required for the propagation of feature annotation.</text>
</comment>
<keyword evidence="2 9" id="KW-0479">Metal-binding</keyword>
<evidence type="ECO:0000256" key="7">
    <source>
        <dbReference type="ARBA" id="ARBA00022958"/>
    </source>
</evidence>
<evidence type="ECO:0000313" key="12">
    <source>
        <dbReference type="EMBL" id="QNT79360.1"/>
    </source>
</evidence>
<evidence type="ECO:0000256" key="5">
    <source>
        <dbReference type="ARBA" id="ARBA00022840"/>
    </source>
</evidence>
<dbReference type="SUPFAM" id="SSF53613">
    <property type="entry name" value="Ribokinase-like"/>
    <property type="match status" value="1"/>
</dbReference>
<dbReference type="Proteomes" id="UP000516349">
    <property type="component" value="Chromosome"/>
</dbReference>
<dbReference type="CDD" id="cd01174">
    <property type="entry name" value="ribokinase"/>
    <property type="match status" value="1"/>
</dbReference>
<dbReference type="Gene3D" id="3.40.1190.20">
    <property type="match status" value="1"/>
</dbReference>
<feature type="binding site" evidence="9">
    <location>
        <position position="278"/>
    </location>
    <ligand>
        <name>K(+)</name>
        <dbReference type="ChEBI" id="CHEBI:29103"/>
    </ligand>
</feature>
<evidence type="ECO:0000259" key="11">
    <source>
        <dbReference type="Pfam" id="PF00294"/>
    </source>
</evidence>
<dbReference type="GO" id="GO:0046872">
    <property type="term" value="F:metal ion binding"/>
    <property type="evidence" value="ECO:0007669"/>
    <property type="project" value="UniProtKB-KW"/>
</dbReference>
<evidence type="ECO:0000313" key="13">
    <source>
        <dbReference type="Proteomes" id="UP000516349"/>
    </source>
</evidence>
<sequence>MVTHILVIGSLNMDMEVDVERFPQPGETIISRNFSMSFGGKGANQAVAAARLGGKVSMLGAVGDDEYGTQILTNLARNNIDHTLVKTQKDHSSGKAIITRSRGQNTIMVIPGANHSITEHDLDAASVLIEQVDVLLIQYELPKEVIIKAIKLGHHYNKTVIVNPAPMLSLPQDIRQQVSYFIPNEHEIFSLAQYHTQTPEEIILSCPARMIMTYGEKGVLYSLDQKQVEQLPAPKVNTIDTTGAGDCFCGAFSVFQKTYPLNQAIERAIKASALAVTKPGAQSAMPYLDELSFD</sequence>
<feature type="binding site" evidence="9">
    <location>
        <begin position="40"/>
        <end position="44"/>
    </location>
    <ligand>
        <name>substrate</name>
    </ligand>
</feature>
<evidence type="ECO:0000256" key="8">
    <source>
        <dbReference type="ARBA" id="ARBA00023277"/>
    </source>
</evidence>
<dbReference type="PANTHER" id="PTHR10584:SF166">
    <property type="entry name" value="RIBOKINASE"/>
    <property type="match status" value="1"/>
</dbReference>
<dbReference type="PANTHER" id="PTHR10584">
    <property type="entry name" value="SUGAR KINASE"/>
    <property type="match status" value="1"/>
</dbReference>
<dbReference type="InterPro" id="IPR011877">
    <property type="entry name" value="Ribokinase"/>
</dbReference>
<protein>
    <recommendedName>
        <fullName evidence="9 10">Ribokinase</fullName>
        <shortName evidence="9">RK</shortName>
        <ecNumber evidence="9 10">2.7.1.15</ecNumber>
    </recommendedName>
</protein>
<dbReference type="GO" id="GO:0004747">
    <property type="term" value="F:ribokinase activity"/>
    <property type="evidence" value="ECO:0007669"/>
    <property type="project" value="UniProtKB-UniRule"/>
</dbReference>
<feature type="binding site" evidence="9">
    <location>
        <position position="242"/>
    </location>
    <ligand>
        <name>K(+)</name>
        <dbReference type="ChEBI" id="CHEBI:29103"/>
    </ligand>
</feature>
<keyword evidence="8 9" id="KW-0119">Carbohydrate metabolism</keyword>
<keyword evidence="13" id="KW-1185">Reference proteome</keyword>
<comment type="pathway">
    <text evidence="9">Carbohydrate metabolism; D-ribose degradation; D-ribose 5-phosphate from beta-D-ribopyranose: step 2/2.</text>
</comment>
<dbReference type="GO" id="GO:0005524">
    <property type="term" value="F:ATP binding"/>
    <property type="evidence" value="ECO:0007669"/>
    <property type="project" value="UniProtKB-UniRule"/>
</dbReference>
<dbReference type="InterPro" id="IPR002139">
    <property type="entry name" value="Ribo/fructo_kinase"/>
</dbReference>
<keyword evidence="9" id="KW-0963">Cytoplasm</keyword>
<dbReference type="UniPathway" id="UPA00916">
    <property type="reaction ID" value="UER00889"/>
</dbReference>
<dbReference type="EMBL" id="CP060244">
    <property type="protein sequence ID" value="QNT79360.1"/>
    <property type="molecule type" value="Genomic_DNA"/>
</dbReference>
<name>A0A7H1NUA0_9PROT</name>
<accession>A0A7H1NUA0</accession>
<dbReference type="InterPro" id="IPR029056">
    <property type="entry name" value="Ribokinase-like"/>
</dbReference>
<evidence type="ECO:0000256" key="10">
    <source>
        <dbReference type="NCBIfam" id="TIGR02152"/>
    </source>
</evidence>
<feature type="binding site" evidence="9">
    <location>
        <position position="184"/>
    </location>
    <ligand>
        <name>ATP</name>
        <dbReference type="ChEBI" id="CHEBI:30616"/>
    </ligand>
</feature>
<proteinExistence type="inferred from homology"/>
<evidence type="ECO:0000256" key="9">
    <source>
        <dbReference type="HAMAP-Rule" id="MF_01987"/>
    </source>
</evidence>
<reference evidence="12 13" key="1">
    <citation type="submission" date="2020-08" db="EMBL/GenBank/DDBJ databases">
        <title>Complete genome sequence of Entomobacter blattae G55GP.</title>
        <authorList>
            <person name="Poehlein A."/>
            <person name="Guzman J."/>
            <person name="Daniel R."/>
            <person name="Vilcinskas A."/>
        </authorList>
    </citation>
    <scope>NUCLEOTIDE SEQUENCE [LARGE SCALE GENOMIC DNA]</scope>
    <source>
        <strain evidence="12 13">G55GP</strain>
    </source>
</reference>
<comment type="similarity">
    <text evidence="9">Belongs to the carbohydrate kinase PfkB family. Ribokinase subfamily.</text>
</comment>
<comment type="subcellular location">
    <subcellularLocation>
        <location evidence="9">Cytoplasm</location>
    </subcellularLocation>
</comment>
<dbReference type="GO" id="GO:0019303">
    <property type="term" value="P:D-ribose catabolic process"/>
    <property type="evidence" value="ECO:0007669"/>
    <property type="project" value="UniProtKB-UniRule"/>
</dbReference>
<dbReference type="AlphaFoldDB" id="A0A7H1NUA0"/>
<comment type="catalytic activity">
    <reaction evidence="9">
        <text>D-ribose + ATP = D-ribose 5-phosphate + ADP + H(+)</text>
        <dbReference type="Rhea" id="RHEA:13697"/>
        <dbReference type="ChEBI" id="CHEBI:15378"/>
        <dbReference type="ChEBI" id="CHEBI:30616"/>
        <dbReference type="ChEBI" id="CHEBI:47013"/>
        <dbReference type="ChEBI" id="CHEBI:78346"/>
        <dbReference type="ChEBI" id="CHEBI:456216"/>
        <dbReference type="EC" id="2.7.1.15"/>
    </reaction>
</comment>
<feature type="binding site" evidence="9">
    <location>
        <position position="275"/>
    </location>
    <ligand>
        <name>K(+)</name>
        <dbReference type="ChEBI" id="CHEBI:29103"/>
    </ligand>
</feature>
<organism evidence="12 13">
    <name type="scientific">Entomobacter blattae</name>
    <dbReference type="NCBI Taxonomy" id="2762277"/>
    <lineage>
        <taxon>Bacteria</taxon>
        <taxon>Pseudomonadati</taxon>
        <taxon>Pseudomonadota</taxon>
        <taxon>Alphaproteobacteria</taxon>
        <taxon>Acetobacterales</taxon>
        <taxon>Acetobacteraceae</taxon>
        <taxon>Entomobacter</taxon>
    </lineage>
</organism>
<evidence type="ECO:0000256" key="2">
    <source>
        <dbReference type="ARBA" id="ARBA00022723"/>
    </source>
</evidence>